<dbReference type="InterPro" id="IPR012337">
    <property type="entry name" value="RNaseH-like_sf"/>
</dbReference>
<dbReference type="Proteomes" id="UP000319143">
    <property type="component" value="Unassembled WGS sequence"/>
</dbReference>
<dbReference type="GO" id="GO:0006313">
    <property type="term" value="P:DNA transposition"/>
    <property type="evidence" value="ECO:0007669"/>
    <property type="project" value="InterPro"/>
</dbReference>
<keyword evidence="3" id="KW-1185">Reference proteome</keyword>
<dbReference type="AlphaFoldDB" id="A0A5C6DAE8"/>
<name>A0A5C6DAE8_9BACT</name>
<dbReference type="InterPro" id="IPR002559">
    <property type="entry name" value="Transposase_11"/>
</dbReference>
<dbReference type="RefSeq" id="WP_146529287.1">
    <property type="nucleotide sequence ID" value="NZ_SJPV01000009.1"/>
</dbReference>
<dbReference type="PANTHER" id="PTHR37529">
    <property type="entry name" value="TRANSPOSASE INSG FOR INSERTION SEQUENCE ELEMENT IS4-RELATED"/>
    <property type="match status" value="1"/>
</dbReference>
<dbReference type="OrthoDB" id="290144at2"/>
<dbReference type="GO" id="GO:0004803">
    <property type="term" value="F:transposase activity"/>
    <property type="evidence" value="ECO:0007669"/>
    <property type="project" value="InterPro"/>
</dbReference>
<evidence type="ECO:0000313" key="3">
    <source>
        <dbReference type="Proteomes" id="UP000319143"/>
    </source>
</evidence>
<evidence type="ECO:0000259" key="1">
    <source>
        <dbReference type="Pfam" id="PF01609"/>
    </source>
</evidence>
<evidence type="ECO:0000313" key="2">
    <source>
        <dbReference type="EMBL" id="TWU33862.1"/>
    </source>
</evidence>
<comment type="caution">
    <text evidence="2">The sequence shown here is derived from an EMBL/GenBank/DDBJ whole genome shotgun (WGS) entry which is preliminary data.</text>
</comment>
<dbReference type="InterPro" id="IPR047952">
    <property type="entry name" value="Transpos_IS4"/>
</dbReference>
<dbReference type="SUPFAM" id="SSF53098">
    <property type="entry name" value="Ribonuclease H-like"/>
    <property type="match status" value="1"/>
</dbReference>
<dbReference type="EMBL" id="SJPV01000009">
    <property type="protein sequence ID" value="TWU33862.1"/>
    <property type="molecule type" value="Genomic_DNA"/>
</dbReference>
<reference evidence="2 3" key="1">
    <citation type="submission" date="2019-02" db="EMBL/GenBank/DDBJ databases">
        <title>Deep-cultivation of Planctomycetes and their phenomic and genomic characterization uncovers novel biology.</title>
        <authorList>
            <person name="Wiegand S."/>
            <person name="Jogler M."/>
            <person name="Boedeker C."/>
            <person name="Pinto D."/>
            <person name="Vollmers J."/>
            <person name="Rivas-Marin E."/>
            <person name="Kohn T."/>
            <person name="Peeters S.H."/>
            <person name="Heuer A."/>
            <person name="Rast P."/>
            <person name="Oberbeckmann S."/>
            <person name="Bunk B."/>
            <person name="Jeske O."/>
            <person name="Meyerdierks A."/>
            <person name="Storesund J.E."/>
            <person name="Kallscheuer N."/>
            <person name="Luecker S."/>
            <person name="Lage O.M."/>
            <person name="Pohl T."/>
            <person name="Merkel B.J."/>
            <person name="Hornburger P."/>
            <person name="Mueller R.-W."/>
            <person name="Bruemmer F."/>
            <person name="Labrenz M."/>
            <person name="Spormann A.M."/>
            <person name="Op Den Camp H."/>
            <person name="Overmann J."/>
            <person name="Amann R."/>
            <person name="Jetten M.S.M."/>
            <person name="Mascher T."/>
            <person name="Medema M.H."/>
            <person name="Devos D.P."/>
            <person name="Kaster A.-K."/>
            <person name="Ovreas L."/>
            <person name="Rohde M."/>
            <person name="Galperin M.Y."/>
            <person name="Jogler C."/>
        </authorList>
    </citation>
    <scope>NUCLEOTIDE SEQUENCE [LARGE SCALE GENOMIC DNA]</scope>
    <source>
        <strain evidence="2 3">Poly41</strain>
    </source>
</reference>
<dbReference type="NCBIfam" id="NF033592">
    <property type="entry name" value="transpos_IS4_1"/>
    <property type="match status" value="1"/>
</dbReference>
<dbReference type="Pfam" id="PF01609">
    <property type="entry name" value="DDE_Tnp_1"/>
    <property type="match status" value="1"/>
</dbReference>
<feature type="domain" description="Transposase IS4-like" evidence="1">
    <location>
        <begin position="134"/>
        <end position="371"/>
    </location>
</feature>
<dbReference type="PANTHER" id="PTHR37529:SF1">
    <property type="entry name" value="TRANSPOSASE INSG FOR INSERTION SEQUENCE ELEMENT IS4-RELATED"/>
    <property type="match status" value="1"/>
</dbReference>
<gene>
    <name evidence="2" type="ORF">Poly41_48620</name>
</gene>
<accession>A0A5C6DAE8</accession>
<organism evidence="2 3">
    <name type="scientific">Novipirellula artificiosorum</name>
    <dbReference type="NCBI Taxonomy" id="2528016"/>
    <lineage>
        <taxon>Bacteria</taxon>
        <taxon>Pseudomonadati</taxon>
        <taxon>Planctomycetota</taxon>
        <taxon>Planctomycetia</taxon>
        <taxon>Pirellulales</taxon>
        <taxon>Pirellulaceae</taxon>
        <taxon>Novipirellula</taxon>
    </lineage>
</organism>
<dbReference type="GO" id="GO:0003677">
    <property type="term" value="F:DNA binding"/>
    <property type="evidence" value="ECO:0007669"/>
    <property type="project" value="InterPro"/>
</dbReference>
<proteinExistence type="predicted"/>
<protein>
    <submittedName>
        <fullName evidence="2">Transposase DDE domain protein</fullName>
    </submittedName>
</protein>
<sequence>MGYSSEGWFRNQFGFLRRQFLQDGELPFTNVLCEDSVAPALDGIEFAWKDRIYTPLITLWVFLGQVLSADHSCRAAVARLLAHRVARGDSACSAETGAYCQARKRLPEKFFSSVVRNVGRKLEAQVQKNWLWKGHHVYMFDGTTTLMPDTPENQEAYPQTWNQKAGAGMPLARVAAIISLSCGVVLDVGFAKYAGKNQGEVSLLHKLSSIFSAGDVLLADCLMCNWRVLFSFKDRGVDVVTRLNKAHRKADFRRGKRLGKDDHIVRWKKPTSIRSIDWPTYHTFPDSIVVREARIHITQPGFRTRSIVVVTTLLDPVQYPKEDLALLYRARWHNELDLRSIKSVMQMDCLRCKTPELVRKEIWTHVLAYNLIRTIMAQAASRSQLLPRTISFKGTLQTLEAFQPMLAIPGESNRLCRQRLYEQLLTAIVTHRVGDRPDRIEPRRIKRRHKHYVPLSVPRAEAKRQILKGLAKN</sequence>